<keyword evidence="2 4" id="KW-0808">Transferase</keyword>
<evidence type="ECO:0000256" key="2">
    <source>
        <dbReference type="ARBA" id="ARBA00022679"/>
    </source>
</evidence>
<dbReference type="KEGG" id="bpb:bpr_I0447"/>
<evidence type="ECO:0000313" key="4">
    <source>
        <dbReference type="EMBL" id="ADL33195.1"/>
    </source>
</evidence>
<keyword evidence="5" id="KW-1185">Reference proteome</keyword>
<evidence type="ECO:0000256" key="3">
    <source>
        <dbReference type="ARBA" id="ARBA00022723"/>
    </source>
</evidence>
<dbReference type="SUPFAM" id="SSF53448">
    <property type="entry name" value="Nucleotide-diphospho-sugar transferases"/>
    <property type="match status" value="1"/>
</dbReference>
<dbReference type="HOGENOM" id="CLU_050833_0_0_9"/>
<dbReference type="Pfam" id="PF01501">
    <property type="entry name" value="Glyco_transf_8"/>
    <property type="match status" value="1"/>
</dbReference>
<sequence>MVIPVCFIYDKNFIMPTSVAITSMLENRNEDTFYDIFLIGVDCEDADLSCLEAFRNEKNVDIHFRNADMSAYASISQVSHVSQASLVKFNLPQLVTEYDKLLYIDGDVLIMQDLTEFFMEDLTGYYLGGPQNTVDIVRGKGQFLTGAYVYDSKKMIEDDIPQKLIDYRVSLGNRKSMDNTTFNEYLGAGFKKMPIKFDLPIRKLVYERMYYKLADLNAFYGTNYRSHKEVVEDAVVIHFDGAAKPWKYSCFLYDDVWLEYYKKSPCKDMPLKRKSYWDYLGEQVEKSGIKGIYYVFKDWVRESLGVFRSVHYVEGDWN</sequence>
<evidence type="ECO:0000256" key="1">
    <source>
        <dbReference type="ARBA" id="ARBA00022676"/>
    </source>
</evidence>
<evidence type="ECO:0000313" key="5">
    <source>
        <dbReference type="Proteomes" id="UP000001299"/>
    </source>
</evidence>
<organism evidence="4 5">
    <name type="scientific">Butyrivibrio proteoclasticus (strain ATCC 51982 / DSM 14932 / B316)</name>
    <name type="common">Clostridium proteoclasticum</name>
    <dbReference type="NCBI Taxonomy" id="515622"/>
    <lineage>
        <taxon>Bacteria</taxon>
        <taxon>Bacillati</taxon>
        <taxon>Bacillota</taxon>
        <taxon>Clostridia</taxon>
        <taxon>Lachnospirales</taxon>
        <taxon>Lachnospiraceae</taxon>
        <taxon>Butyrivibrio</taxon>
    </lineage>
</organism>
<dbReference type="InterPro" id="IPR029044">
    <property type="entry name" value="Nucleotide-diphossugar_trans"/>
</dbReference>
<proteinExistence type="predicted"/>
<dbReference type="Proteomes" id="UP000001299">
    <property type="component" value="Chromosome 1"/>
</dbReference>
<dbReference type="RefSeq" id="WP_013279852.1">
    <property type="nucleotide sequence ID" value="NC_014387.1"/>
</dbReference>
<dbReference type="EMBL" id="CP001810">
    <property type="protein sequence ID" value="ADL33195.1"/>
    <property type="molecule type" value="Genomic_DNA"/>
</dbReference>
<dbReference type="PANTHER" id="PTHR13778:SF47">
    <property type="entry name" value="LIPOPOLYSACCHARIDE 1,3-GALACTOSYLTRANSFERASE"/>
    <property type="match status" value="1"/>
</dbReference>
<dbReference type="GO" id="GO:0046872">
    <property type="term" value="F:metal ion binding"/>
    <property type="evidence" value="ECO:0007669"/>
    <property type="project" value="UniProtKB-KW"/>
</dbReference>
<keyword evidence="3" id="KW-0479">Metal-binding</keyword>
<accession>E0RZZ4</accession>
<protein>
    <submittedName>
        <fullName evidence="4">Glycosyl transferase GT8 family</fullName>
    </submittedName>
</protein>
<dbReference type="InterPro" id="IPR002495">
    <property type="entry name" value="Glyco_trans_8"/>
</dbReference>
<reference evidence="4 5" key="1">
    <citation type="journal article" date="2010" name="PLoS ONE">
        <title>The glycobiome of the rumen bacterium Butyrivibrio proteoclasticus B316(T) highlights adaptation to a polysaccharide-rich environment.</title>
        <authorList>
            <person name="Kelly W.J."/>
            <person name="Leahy S.C."/>
            <person name="Altermann E."/>
            <person name="Yeoman C.J."/>
            <person name="Dunne J.C."/>
            <person name="Kong Z."/>
            <person name="Pacheco D.M."/>
            <person name="Li D."/>
            <person name="Noel S.J."/>
            <person name="Moon C.D."/>
            <person name="Cookson A.L."/>
            <person name="Attwood G.T."/>
        </authorList>
    </citation>
    <scope>NUCLEOTIDE SEQUENCE [LARGE SCALE GENOMIC DNA]</scope>
    <source>
        <strain evidence="5">ATCC 51982 / DSM 14932 / B316</strain>
    </source>
</reference>
<dbReference type="CAZy" id="GT8">
    <property type="family name" value="Glycosyltransferase Family 8"/>
</dbReference>
<dbReference type="Gene3D" id="3.90.550.10">
    <property type="entry name" value="Spore Coat Polysaccharide Biosynthesis Protein SpsA, Chain A"/>
    <property type="match status" value="1"/>
</dbReference>
<dbReference type="PANTHER" id="PTHR13778">
    <property type="entry name" value="GLYCOSYLTRANSFERASE 8 DOMAIN-CONTAINING PROTEIN"/>
    <property type="match status" value="1"/>
</dbReference>
<dbReference type="STRING" id="515622.bpr_I0447"/>
<name>E0RZZ4_BUTPB</name>
<keyword evidence="1" id="KW-0328">Glycosyltransferase</keyword>
<gene>
    <name evidence="4" type="ordered locus">bpr_I0447</name>
</gene>
<dbReference type="GO" id="GO:0016757">
    <property type="term" value="F:glycosyltransferase activity"/>
    <property type="evidence" value="ECO:0007669"/>
    <property type="project" value="UniProtKB-KW"/>
</dbReference>
<dbReference type="AlphaFoldDB" id="E0RZZ4"/>
<dbReference type="eggNOG" id="COG1442">
    <property type="taxonomic scope" value="Bacteria"/>
</dbReference>
<dbReference type="InterPro" id="IPR050748">
    <property type="entry name" value="Glycosyltrans_8_dom-fam"/>
</dbReference>